<keyword evidence="2" id="KW-0040">ANK repeat</keyword>
<dbReference type="SMART" id="SM00248">
    <property type="entry name" value="ANK"/>
    <property type="match status" value="5"/>
</dbReference>
<dbReference type="AlphaFoldDB" id="A0A5N6FZT7"/>
<evidence type="ECO:0000313" key="5">
    <source>
        <dbReference type="Proteomes" id="UP000541154"/>
    </source>
</evidence>
<accession>A0A5N7BUF7</accession>
<keyword evidence="5" id="KW-1185">Reference proteome</keyword>
<reference evidence="4 5" key="1">
    <citation type="submission" date="2019-04" db="EMBL/GenBank/DDBJ databases">
        <title>Aspergillus burnettii sp. nov., novel species from soil in southeast Queensland.</title>
        <authorList>
            <person name="Gilchrist C.L.M."/>
            <person name="Pitt J.I."/>
            <person name="Lange L."/>
            <person name="Lacey H.J."/>
            <person name="Vuong D."/>
            <person name="Midgley D.J."/>
            <person name="Greenfield P."/>
            <person name="Bradbury M."/>
            <person name="Lacey E."/>
            <person name="Busk P.K."/>
            <person name="Pilgaard B."/>
            <person name="Chooi Y.H."/>
            <person name="Piggott A.M."/>
        </authorList>
    </citation>
    <scope>NUCLEOTIDE SEQUENCE [LARGE SCALE GENOMIC DNA]</scope>
    <source>
        <strain evidence="4 5">FRR 5400</strain>
    </source>
</reference>
<evidence type="ECO:0000256" key="2">
    <source>
        <dbReference type="ARBA" id="ARBA00023043"/>
    </source>
</evidence>
<dbReference type="OrthoDB" id="341259at2759"/>
<accession>A0A8H5ZTJ9</accession>
<reference evidence="3" key="2">
    <citation type="submission" date="2019-04" db="EMBL/GenBank/DDBJ databases">
        <title>Friends and foes A comparative genomics studyof 23 Aspergillus species from section Flavi.</title>
        <authorList>
            <consortium name="DOE Joint Genome Institute"/>
            <person name="Kjaerbolling I."/>
            <person name="Vesth T."/>
            <person name="Frisvad J.C."/>
            <person name="Nybo J.L."/>
            <person name="Theobald S."/>
            <person name="Kildgaard S."/>
            <person name="Isbrandt T."/>
            <person name="Kuo A."/>
            <person name="Sato A."/>
            <person name="Lyhne E.K."/>
            <person name="Kogle M.E."/>
            <person name="Wiebenga A."/>
            <person name="Kun R.S."/>
            <person name="Lubbers R.J."/>
            <person name="Makela M.R."/>
            <person name="Barry K."/>
            <person name="Chovatia M."/>
            <person name="Clum A."/>
            <person name="Daum C."/>
            <person name="Haridas S."/>
            <person name="He G."/>
            <person name="LaButti K."/>
            <person name="Lipzen A."/>
            <person name="Mondo S."/>
            <person name="Riley R."/>
            <person name="Salamov A."/>
            <person name="Simmons B.A."/>
            <person name="Magnuson J.K."/>
            <person name="Henrissat B."/>
            <person name="Mortensen U.H."/>
            <person name="Larsen T.O."/>
            <person name="Devries R.P."/>
            <person name="Grigoriev I.V."/>
            <person name="Machida M."/>
            <person name="Baker S.E."/>
            <person name="Andersen M.R."/>
        </authorList>
    </citation>
    <scope>NUCLEOTIDE SEQUENCE [LARGE SCALE GENOMIC DNA]</scope>
    <source>
        <strain evidence="3">IBT 14317</strain>
    </source>
</reference>
<proteinExistence type="predicted"/>
<dbReference type="PANTHER" id="PTHR24123:SF33">
    <property type="entry name" value="PROTEIN HOS4"/>
    <property type="match status" value="1"/>
</dbReference>
<evidence type="ECO:0000313" key="4">
    <source>
        <dbReference type="EMBL" id="KAF5854904.1"/>
    </source>
</evidence>
<dbReference type="PANTHER" id="PTHR24123">
    <property type="entry name" value="ANKYRIN REPEAT-CONTAINING"/>
    <property type="match status" value="1"/>
</dbReference>
<protein>
    <submittedName>
        <fullName evidence="3">Ankyrin repeat-containing domain protein</fullName>
    </submittedName>
</protein>
<dbReference type="SUPFAM" id="SSF48403">
    <property type="entry name" value="Ankyrin repeat"/>
    <property type="match status" value="1"/>
</dbReference>
<dbReference type="Gene3D" id="1.25.40.20">
    <property type="entry name" value="Ankyrin repeat-containing domain"/>
    <property type="match status" value="1"/>
</dbReference>
<organism evidence="3">
    <name type="scientific">Petromyces alliaceus</name>
    <name type="common">Aspergillus alliaceus</name>
    <dbReference type="NCBI Taxonomy" id="209559"/>
    <lineage>
        <taxon>Eukaryota</taxon>
        <taxon>Fungi</taxon>
        <taxon>Dikarya</taxon>
        <taxon>Ascomycota</taxon>
        <taxon>Pezizomycotina</taxon>
        <taxon>Eurotiomycetes</taxon>
        <taxon>Eurotiomycetidae</taxon>
        <taxon>Eurotiales</taxon>
        <taxon>Aspergillaceae</taxon>
        <taxon>Aspergillus</taxon>
        <taxon>Aspergillus subgen. Circumdati</taxon>
    </lineage>
</organism>
<dbReference type="EMBL" id="SPNV01000600">
    <property type="protein sequence ID" value="KAF5854904.1"/>
    <property type="molecule type" value="Genomic_DNA"/>
</dbReference>
<dbReference type="InterPro" id="IPR036770">
    <property type="entry name" value="Ankyrin_rpt-contain_sf"/>
</dbReference>
<dbReference type="InterPro" id="IPR002110">
    <property type="entry name" value="Ankyrin_rpt"/>
</dbReference>
<dbReference type="Proteomes" id="UP000326877">
    <property type="component" value="Unassembled WGS sequence"/>
</dbReference>
<evidence type="ECO:0000256" key="1">
    <source>
        <dbReference type="ARBA" id="ARBA00022737"/>
    </source>
</evidence>
<dbReference type="EMBL" id="ML735337">
    <property type="protein sequence ID" value="KAE8385379.1"/>
    <property type="molecule type" value="Genomic_DNA"/>
</dbReference>
<dbReference type="Proteomes" id="UP000541154">
    <property type="component" value="Unassembled WGS sequence"/>
</dbReference>
<evidence type="ECO:0000313" key="3">
    <source>
        <dbReference type="EMBL" id="KAE8385379.1"/>
    </source>
</evidence>
<name>A0A5N6FZT7_PETAA</name>
<dbReference type="InterPro" id="IPR051165">
    <property type="entry name" value="Multifunctional_ANK_Repeat"/>
</dbReference>
<sequence>MPRRQGNVYCTHCRRYHPQYYGAALNSHLRAHRDRHERTPPARNPVQRTKKVIKVRELTAGNVGQKLADILGEEGYVNLLVLTSTLPQRDPGQPGTNSLVVTARDILRATIAPRFEEWELHNAGTPEGPHWVGPRACRYPIHQSLADSSVGLALLQDDVGVVKVLVALGMDPNSMLECGYRTPGVALLASANTIIRYLLSLGDRFDFDKRLNACGEQEETLMTIAYRIGRMDVVEQVLAANGGAIPGRTIFSICAFEEFATIGEVLRLGGNFERDIAMPHQDTQDTPLHAAVLNPMASVLDAILERVKDACETTDAYRGFLHARNSEGQTPLMYAIVHRRLWSFTTLVHDPDVNLNLRANGGQTALWYAAYMMDRDMVLTLINDRCDAGNPRGDYAATKGTPLNALLYAYEDLFYGYPSDPRWGELEVQERFNDQKENILSIARILRAHGCRSDLADDRFKDTPETEHPIGFAEWARLFR</sequence>
<accession>A0A5N6FZT7</accession>
<gene>
    <name evidence="3" type="ORF">BDV23DRAFT_176320</name>
    <name evidence="4" type="ORF">ETB97_010868</name>
</gene>
<dbReference type="OMA" id="FSICAFE"/>
<keyword evidence="1" id="KW-0677">Repeat</keyword>